<protein>
    <submittedName>
        <fullName evidence="1">Uncharacterized protein</fullName>
    </submittedName>
</protein>
<proteinExistence type="predicted"/>
<sequence>MAQFLSYPNECEKGRAL</sequence>
<accession>A0A0E9PX70</accession>
<organism evidence="1">
    <name type="scientific">Anguilla anguilla</name>
    <name type="common">European freshwater eel</name>
    <name type="synonym">Muraena anguilla</name>
    <dbReference type="NCBI Taxonomy" id="7936"/>
    <lineage>
        <taxon>Eukaryota</taxon>
        <taxon>Metazoa</taxon>
        <taxon>Chordata</taxon>
        <taxon>Craniata</taxon>
        <taxon>Vertebrata</taxon>
        <taxon>Euteleostomi</taxon>
        <taxon>Actinopterygii</taxon>
        <taxon>Neopterygii</taxon>
        <taxon>Teleostei</taxon>
        <taxon>Anguilliformes</taxon>
        <taxon>Anguillidae</taxon>
        <taxon>Anguilla</taxon>
    </lineage>
</organism>
<reference evidence="1" key="2">
    <citation type="journal article" date="2015" name="Fish Shellfish Immunol.">
        <title>Early steps in the European eel (Anguilla anguilla)-Vibrio vulnificus interaction in the gills: Role of the RtxA13 toxin.</title>
        <authorList>
            <person name="Callol A."/>
            <person name="Pajuelo D."/>
            <person name="Ebbesson L."/>
            <person name="Teles M."/>
            <person name="MacKenzie S."/>
            <person name="Amaro C."/>
        </authorList>
    </citation>
    <scope>NUCLEOTIDE SEQUENCE</scope>
</reference>
<dbReference type="AlphaFoldDB" id="A0A0E9PX70"/>
<evidence type="ECO:0000313" key="1">
    <source>
        <dbReference type="EMBL" id="JAH08862.1"/>
    </source>
</evidence>
<dbReference type="EMBL" id="GBXM01099715">
    <property type="protein sequence ID" value="JAH08862.1"/>
    <property type="molecule type" value="Transcribed_RNA"/>
</dbReference>
<reference evidence="1" key="1">
    <citation type="submission" date="2014-11" db="EMBL/GenBank/DDBJ databases">
        <authorList>
            <person name="Amaro Gonzalez C."/>
        </authorList>
    </citation>
    <scope>NUCLEOTIDE SEQUENCE</scope>
</reference>
<name>A0A0E9PX70_ANGAN</name>